<dbReference type="Proteomes" id="UP000887565">
    <property type="component" value="Unplaced"/>
</dbReference>
<keyword evidence="1" id="KW-1133">Transmembrane helix</keyword>
<accession>A0A915KJI5</accession>
<reference evidence="3" key="1">
    <citation type="submission" date="2022-11" db="UniProtKB">
        <authorList>
            <consortium name="WormBaseParasite"/>
        </authorList>
    </citation>
    <scope>IDENTIFICATION</scope>
</reference>
<evidence type="ECO:0000313" key="2">
    <source>
        <dbReference type="Proteomes" id="UP000887565"/>
    </source>
</evidence>
<keyword evidence="1" id="KW-0812">Transmembrane</keyword>
<organism evidence="2 3">
    <name type="scientific">Romanomermis culicivorax</name>
    <name type="common">Nematode worm</name>
    <dbReference type="NCBI Taxonomy" id="13658"/>
    <lineage>
        <taxon>Eukaryota</taxon>
        <taxon>Metazoa</taxon>
        <taxon>Ecdysozoa</taxon>
        <taxon>Nematoda</taxon>
        <taxon>Enoplea</taxon>
        <taxon>Dorylaimia</taxon>
        <taxon>Mermithida</taxon>
        <taxon>Mermithoidea</taxon>
        <taxon>Mermithidae</taxon>
        <taxon>Romanomermis</taxon>
    </lineage>
</organism>
<proteinExistence type="predicted"/>
<name>A0A915KJI5_ROMCU</name>
<dbReference type="AlphaFoldDB" id="A0A915KJI5"/>
<dbReference type="WBParaSite" id="nRc.2.0.1.t38980-RA">
    <property type="protein sequence ID" value="nRc.2.0.1.t38980-RA"/>
    <property type="gene ID" value="nRc.2.0.1.g38980"/>
</dbReference>
<protein>
    <submittedName>
        <fullName evidence="3">Uncharacterized protein</fullName>
    </submittedName>
</protein>
<keyword evidence="1" id="KW-0472">Membrane</keyword>
<sequence length="63" mass="7493">MIDNFNAQIVVAAAFILFIFVVEVRQFRVDHITFILIHYFLLTRKRKTTSFFLITTRLNRGCL</sequence>
<evidence type="ECO:0000313" key="3">
    <source>
        <dbReference type="WBParaSite" id="nRc.2.0.1.t38980-RA"/>
    </source>
</evidence>
<feature type="transmembrane region" description="Helical" evidence="1">
    <location>
        <begin position="6"/>
        <end position="24"/>
    </location>
</feature>
<evidence type="ECO:0000256" key="1">
    <source>
        <dbReference type="SAM" id="Phobius"/>
    </source>
</evidence>
<keyword evidence="2" id="KW-1185">Reference proteome</keyword>